<dbReference type="Gene3D" id="2.70.50.60">
    <property type="entry name" value="abc- transporter (atp binding component) like domain"/>
    <property type="match status" value="1"/>
</dbReference>
<dbReference type="SUPFAM" id="SSF52540">
    <property type="entry name" value="P-loop containing nucleoside triphosphate hydrolases"/>
    <property type="match status" value="1"/>
</dbReference>
<evidence type="ECO:0000256" key="3">
    <source>
        <dbReference type="ARBA" id="ARBA00022741"/>
    </source>
</evidence>
<dbReference type="KEGG" id="arep:ID810_02285"/>
<dbReference type="PANTHER" id="PTHR46743">
    <property type="entry name" value="TEICHOIC ACIDS EXPORT ATP-BINDING PROTEIN TAGH"/>
    <property type="match status" value="1"/>
</dbReference>
<dbReference type="Proteomes" id="UP000594637">
    <property type="component" value="Chromosome"/>
</dbReference>
<keyword evidence="2" id="KW-0813">Transport</keyword>
<keyword evidence="4 6" id="KW-0067">ATP-binding</keyword>
<evidence type="ECO:0000313" key="6">
    <source>
        <dbReference type="EMBL" id="QPL06500.1"/>
    </source>
</evidence>
<dbReference type="GO" id="GO:0140359">
    <property type="term" value="F:ABC-type transporter activity"/>
    <property type="evidence" value="ECO:0007669"/>
    <property type="project" value="InterPro"/>
</dbReference>
<dbReference type="SMART" id="SM00382">
    <property type="entry name" value="AAA"/>
    <property type="match status" value="1"/>
</dbReference>
<sequence length="410" mass="44718">MTVSDVSKRFRVYKNRNQSLKGAFLQRGRGTYEDFWALRDIDFEIPEGKTFGLLGHNGSGKSTLLKCIAKILTPDSGAITSRGRMAAMLEVGSGFHPELSGRENIYLNGAILGMSRREIEAKLDDIIDFSGVGGFIDQPVKNYSSGMYVRLGFSVSIHVEPDILLVDEVLAVGDMEFQNRCMNKFAEFRADGRTVVVVSHGLEQMRTFCDEAAWLDHGRLQDVGPAAPLIDSYADVAHGAQEVSSGGTRFGSGEAQIDRIELLDADGEPTTRLTTGDPATIRLHYHADTTVERPVFGVSVDTRDGFIVWGLHGLDAGFQPERIEPGPGTVDVRIPQLMMRPNTYLVSASIQPSHLTSVIDALQKALAFDVVPGPRMESGGVMALGARYERLVPEQPMVAVPQRTPPPSEG</sequence>
<name>A0A7T0PY56_9ACTO</name>
<gene>
    <name evidence="6" type="ORF">ID810_02285</name>
</gene>
<organism evidence="6 7">
    <name type="scientific">Actinomyces respiraculi</name>
    <dbReference type="NCBI Taxonomy" id="2744574"/>
    <lineage>
        <taxon>Bacteria</taxon>
        <taxon>Bacillati</taxon>
        <taxon>Actinomycetota</taxon>
        <taxon>Actinomycetes</taxon>
        <taxon>Actinomycetales</taxon>
        <taxon>Actinomycetaceae</taxon>
        <taxon>Actinomyces</taxon>
    </lineage>
</organism>
<evidence type="ECO:0000259" key="5">
    <source>
        <dbReference type="PROSITE" id="PS50893"/>
    </source>
</evidence>
<dbReference type="GO" id="GO:0016020">
    <property type="term" value="C:membrane"/>
    <property type="evidence" value="ECO:0007669"/>
    <property type="project" value="InterPro"/>
</dbReference>
<dbReference type="InterPro" id="IPR029439">
    <property type="entry name" value="Wzt_C"/>
</dbReference>
<dbReference type="InterPro" id="IPR003593">
    <property type="entry name" value="AAA+_ATPase"/>
</dbReference>
<accession>A0A7T0PY56</accession>
<dbReference type="PROSITE" id="PS50893">
    <property type="entry name" value="ABC_TRANSPORTER_2"/>
    <property type="match status" value="1"/>
</dbReference>
<dbReference type="EMBL" id="CP063989">
    <property type="protein sequence ID" value="QPL06500.1"/>
    <property type="molecule type" value="Genomic_DNA"/>
</dbReference>
<dbReference type="Pfam" id="PF00005">
    <property type="entry name" value="ABC_tran"/>
    <property type="match status" value="1"/>
</dbReference>
<dbReference type="AlphaFoldDB" id="A0A7T0PY56"/>
<comment type="similarity">
    <text evidence="1">Belongs to the ABC transporter superfamily.</text>
</comment>
<evidence type="ECO:0000313" key="7">
    <source>
        <dbReference type="Proteomes" id="UP000594637"/>
    </source>
</evidence>
<evidence type="ECO:0000256" key="1">
    <source>
        <dbReference type="ARBA" id="ARBA00005417"/>
    </source>
</evidence>
<dbReference type="GO" id="GO:0016887">
    <property type="term" value="F:ATP hydrolysis activity"/>
    <property type="evidence" value="ECO:0007669"/>
    <property type="project" value="InterPro"/>
</dbReference>
<dbReference type="Gene3D" id="3.40.50.300">
    <property type="entry name" value="P-loop containing nucleotide triphosphate hydrolases"/>
    <property type="match status" value="1"/>
</dbReference>
<dbReference type="PANTHER" id="PTHR46743:SF2">
    <property type="entry name" value="TEICHOIC ACIDS EXPORT ATP-BINDING PROTEIN TAGH"/>
    <property type="match status" value="1"/>
</dbReference>
<dbReference type="InterPro" id="IPR015860">
    <property type="entry name" value="ABC_transpr_TagH-like"/>
</dbReference>
<feature type="domain" description="ABC transporter" evidence="5">
    <location>
        <begin position="1"/>
        <end position="242"/>
    </location>
</feature>
<dbReference type="InterPro" id="IPR003439">
    <property type="entry name" value="ABC_transporter-like_ATP-bd"/>
</dbReference>
<reference evidence="6 7" key="1">
    <citation type="submission" date="2020-11" db="EMBL/GenBank/DDBJ databases">
        <title>Actinomyces sp. ZJ750.</title>
        <authorList>
            <person name="Zhou J."/>
        </authorList>
    </citation>
    <scope>NUCLEOTIDE SEQUENCE [LARGE SCALE GENOMIC DNA]</scope>
    <source>
        <strain evidence="6 7">ZJ750</strain>
    </source>
</reference>
<evidence type="ECO:0000256" key="4">
    <source>
        <dbReference type="ARBA" id="ARBA00022840"/>
    </source>
</evidence>
<keyword evidence="3" id="KW-0547">Nucleotide-binding</keyword>
<dbReference type="InterPro" id="IPR050683">
    <property type="entry name" value="Bact_Polysacc_Export_ATP-bd"/>
</dbReference>
<dbReference type="CDD" id="cd10147">
    <property type="entry name" value="Wzt_C-like"/>
    <property type="match status" value="1"/>
</dbReference>
<dbReference type="InterPro" id="IPR027417">
    <property type="entry name" value="P-loop_NTPase"/>
</dbReference>
<dbReference type="GO" id="GO:0005524">
    <property type="term" value="F:ATP binding"/>
    <property type="evidence" value="ECO:0007669"/>
    <property type="project" value="UniProtKB-KW"/>
</dbReference>
<dbReference type="CDD" id="cd03220">
    <property type="entry name" value="ABC_KpsT_Wzt"/>
    <property type="match status" value="1"/>
</dbReference>
<protein>
    <submittedName>
        <fullName evidence="6">ABC transporter ATP-binding protein</fullName>
    </submittedName>
</protein>
<keyword evidence="7" id="KW-1185">Reference proteome</keyword>
<proteinExistence type="inferred from homology"/>
<dbReference type="Pfam" id="PF14524">
    <property type="entry name" value="Wzt_C"/>
    <property type="match status" value="1"/>
</dbReference>
<evidence type="ECO:0000256" key="2">
    <source>
        <dbReference type="ARBA" id="ARBA00022448"/>
    </source>
</evidence>